<dbReference type="Gene3D" id="3.60.15.10">
    <property type="entry name" value="Ribonuclease Z/Hydroxyacylglutathione hydrolase-like"/>
    <property type="match status" value="1"/>
</dbReference>
<dbReference type="RefSeq" id="WP_002594364.1">
    <property type="nucleotide sequence ID" value="NZ_KB850987.1"/>
</dbReference>
<comment type="cofactor">
    <cofactor evidence="1">
        <name>Zn(2+)</name>
        <dbReference type="ChEBI" id="CHEBI:29105"/>
    </cofactor>
</comment>
<keyword evidence="4" id="KW-0862">Zinc</keyword>
<dbReference type="EMBL" id="AGYR01000005">
    <property type="protein sequence ID" value="ENZ19237.1"/>
    <property type="molecule type" value="Genomic_DNA"/>
</dbReference>
<protein>
    <submittedName>
        <fullName evidence="6">Beta-lactamase</fullName>
    </submittedName>
</protein>
<dbReference type="AlphaFoldDB" id="A0A0E2HGF2"/>
<evidence type="ECO:0000256" key="2">
    <source>
        <dbReference type="ARBA" id="ARBA00022723"/>
    </source>
</evidence>
<dbReference type="Pfam" id="PF00753">
    <property type="entry name" value="Lactamase_B"/>
    <property type="match status" value="1"/>
</dbReference>
<gene>
    <name evidence="6" type="ORF">HMPREF1090_00621</name>
</gene>
<dbReference type="InterPro" id="IPR036866">
    <property type="entry name" value="RibonucZ/Hydroxyglut_hydro"/>
</dbReference>
<evidence type="ECO:0000256" key="3">
    <source>
        <dbReference type="ARBA" id="ARBA00022801"/>
    </source>
</evidence>
<dbReference type="GO" id="GO:0046872">
    <property type="term" value="F:metal ion binding"/>
    <property type="evidence" value="ECO:0007669"/>
    <property type="project" value="UniProtKB-KW"/>
</dbReference>
<dbReference type="PATRIC" id="fig|999408.3.peg.666"/>
<dbReference type="InterPro" id="IPR001279">
    <property type="entry name" value="Metallo-B-lactamas"/>
</dbReference>
<organism evidence="6 7">
    <name type="scientific">[Clostridium] clostridioforme 90A8</name>
    <dbReference type="NCBI Taxonomy" id="999408"/>
    <lineage>
        <taxon>Bacteria</taxon>
        <taxon>Bacillati</taxon>
        <taxon>Bacillota</taxon>
        <taxon>Clostridia</taxon>
        <taxon>Lachnospirales</taxon>
        <taxon>Lachnospiraceae</taxon>
        <taxon>Enterocloster</taxon>
    </lineage>
</organism>
<feature type="domain" description="Metallo-beta-lactamase" evidence="5">
    <location>
        <begin position="15"/>
        <end position="194"/>
    </location>
</feature>
<dbReference type="InterPro" id="IPR051453">
    <property type="entry name" value="MBL_Glyoxalase_II"/>
</dbReference>
<evidence type="ECO:0000256" key="1">
    <source>
        <dbReference type="ARBA" id="ARBA00001947"/>
    </source>
</evidence>
<dbReference type="PANTHER" id="PTHR46233">
    <property type="entry name" value="HYDROXYACYLGLUTATHIONE HYDROLASE GLOC"/>
    <property type="match status" value="1"/>
</dbReference>
<dbReference type="HOGENOM" id="CLU_030571_5_0_9"/>
<accession>A0A0E2HGF2</accession>
<dbReference type="Proteomes" id="UP000013085">
    <property type="component" value="Unassembled WGS sequence"/>
</dbReference>
<evidence type="ECO:0000256" key="4">
    <source>
        <dbReference type="ARBA" id="ARBA00022833"/>
    </source>
</evidence>
<proteinExistence type="predicted"/>
<evidence type="ECO:0000313" key="7">
    <source>
        <dbReference type="Proteomes" id="UP000013085"/>
    </source>
</evidence>
<dbReference type="CDD" id="cd06262">
    <property type="entry name" value="metallo-hydrolase-like_MBL-fold"/>
    <property type="match status" value="1"/>
</dbReference>
<sequence>MSDIRIKTCVLGQVSTNCYLVYDEQTKEGVVIDPADNAPYILNTCSELGINLTAVLLTHGHFDHIMAVPDVLRAFRVKVYAYETEENMLADTKLNMTGGFRGPQTSLHADVLLHDGQELELLGTRWKVLFTPGHTAGSCCFYLPDEGIIFAGDTLFCGSYGRTDLPTGNTIRIVSSIVDVLFKLPDDTMVYTGHGDPTTIGFEKQGNPVLAVRDNILRVKGPDAFKQE</sequence>
<keyword evidence="2" id="KW-0479">Metal-binding</keyword>
<dbReference type="PANTHER" id="PTHR46233:SF3">
    <property type="entry name" value="HYDROXYACYLGLUTATHIONE HYDROLASE GLOC"/>
    <property type="match status" value="1"/>
</dbReference>
<reference evidence="6 7" key="1">
    <citation type="submission" date="2013-01" db="EMBL/GenBank/DDBJ databases">
        <title>The Genome Sequence of Clostridium clostridioforme 90A8.</title>
        <authorList>
            <consortium name="The Broad Institute Genome Sequencing Platform"/>
            <person name="Earl A."/>
            <person name="Ward D."/>
            <person name="Feldgarden M."/>
            <person name="Gevers D."/>
            <person name="Courvalin P."/>
            <person name="Lambert T."/>
            <person name="Walker B."/>
            <person name="Young S.K."/>
            <person name="Zeng Q."/>
            <person name="Gargeya S."/>
            <person name="Fitzgerald M."/>
            <person name="Haas B."/>
            <person name="Abouelleil A."/>
            <person name="Alvarado L."/>
            <person name="Arachchi H.M."/>
            <person name="Berlin A.M."/>
            <person name="Chapman S.B."/>
            <person name="Dewar J."/>
            <person name="Goldberg J."/>
            <person name="Griggs A."/>
            <person name="Gujja S."/>
            <person name="Hansen M."/>
            <person name="Howarth C."/>
            <person name="Imamovic A."/>
            <person name="Larimer J."/>
            <person name="McCowan C."/>
            <person name="Murphy C."/>
            <person name="Neiman D."/>
            <person name="Pearson M."/>
            <person name="Priest M."/>
            <person name="Roberts A."/>
            <person name="Saif S."/>
            <person name="Shea T."/>
            <person name="Sisk P."/>
            <person name="Sykes S."/>
            <person name="Wortman J."/>
            <person name="Nusbaum C."/>
            <person name="Birren B."/>
        </authorList>
    </citation>
    <scope>NUCLEOTIDE SEQUENCE [LARGE SCALE GENOMIC DNA]</scope>
    <source>
        <strain evidence="6 7">90A8</strain>
    </source>
</reference>
<evidence type="ECO:0000313" key="6">
    <source>
        <dbReference type="EMBL" id="ENZ19237.1"/>
    </source>
</evidence>
<comment type="caution">
    <text evidence="6">The sequence shown here is derived from an EMBL/GenBank/DDBJ whole genome shotgun (WGS) entry which is preliminary data.</text>
</comment>
<evidence type="ECO:0000259" key="5">
    <source>
        <dbReference type="SMART" id="SM00849"/>
    </source>
</evidence>
<keyword evidence="3" id="KW-0378">Hydrolase</keyword>
<dbReference type="GO" id="GO:0016787">
    <property type="term" value="F:hydrolase activity"/>
    <property type="evidence" value="ECO:0007669"/>
    <property type="project" value="UniProtKB-KW"/>
</dbReference>
<dbReference type="SMART" id="SM00849">
    <property type="entry name" value="Lactamase_B"/>
    <property type="match status" value="1"/>
</dbReference>
<name>A0A0E2HGF2_9FIRM</name>
<dbReference type="SUPFAM" id="SSF56281">
    <property type="entry name" value="Metallo-hydrolase/oxidoreductase"/>
    <property type="match status" value="1"/>
</dbReference>